<dbReference type="RefSeq" id="WP_181761188.1">
    <property type="nucleotide sequence ID" value="NZ_BMCR01000007.1"/>
</dbReference>
<dbReference type="Proteomes" id="UP000559404">
    <property type="component" value="Unassembled WGS sequence"/>
</dbReference>
<feature type="chain" id="PRO_5032599806" evidence="1">
    <location>
        <begin position="20"/>
        <end position="133"/>
    </location>
</feature>
<feature type="signal peptide" evidence="1">
    <location>
        <begin position="1"/>
        <end position="19"/>
    </location>
</feature>
<reference evidence="2 3" key="2">
    <citation type="submission" date="2020-08" db="EMBL/GenBank/DDBJ databases">
        <title>Stappia taiwanensis sp. nov., isolated from a coastal thermal spring.</title>
        <authorList>
            <person name="Kampfer P."/>
        </authorList>
    </citation>
    <scope>NUCLEOTIDE SEQUENCE [LARGE SCALE GENOMIC DNA]</scope>
    <source>
        <strain evidence="2 3">DSM 23284</strain>
    </source>
</reference>
<dbReference type="EMBL" id="JACEON010000015">
    <property type="protein sequence ID" value="MBA4612987.1"/>
    <property type="molecule type" value="Genomic_DNA"/>
</dbReference>
<gene>
    <name evidence="2" type="ORF">H1W37_15095</name>
</gene>
<evidence type="ECO:0000313" key="2">
    <source>
        <dbReference type="EMBL" id="MBA4612987.1"/>
    </source>
</evidence>
<accession>A0A838XTC2</accession>
<proteinExistence type="predicted"/>
<evidence type="ECO:0000313" key="3">
    <source>
        <dbReference type="Proteomes" id="UP000559404"/>
    </source>
</evidence>
<dbReference type="AlphaFoldDB" id="A0A838XTC2"/>
<organism evidence="2 3">
    <name type="scientific">Stappia taiwanensis</name>
    <dbReference type="NCBI Taxonomy" id="992267"/>
    <lineage>
        <taxon>Bacteria</taxon>
        <taxon>Pseudomonadati</taxon>
        <taxon>Pseudomonadota</taxon>
        <taxon>Alphaproteobacteria</taxon>
        <taxon>Hyphomicrobiales</taxon>
        <taxon>Stappiaceae</taxon>
        <taxon>Stappia</taxon>
    </lineage>
</organism>
<comment type="caution">
    <text evidence="2">The sequence shown here is derived from an EMBL/GenBank/DDBJ whole genome shotgun (WGS) entry which is preliminary data.</text>
</comment>
<protein>
    <submittedName>
        <fullName evidence="2">Uncharacterized protein</fullName>
    </submittedName>
</protein>
<evidence type="ECO:0000256" key="1">
    <source>
        <dbReference type="SAM" id="SignalP"/>
    </source>
</evidence>
<keyword evidence="3" id="KW-1185">Reference proteome</keyword>
<name>A0A838XTC2_9HYPH</name>
<sequence length="133" mass="15176">MRVSALPLLSLLLTTPALADEEHCRIPEAGSWVNPAAQTRQIRRIEVTSACIDGEVMARMRAFTHCAPRDCKWGWTEASRRADGRLFARFEGFFSAREIVIVRMGERIEARVTTVPHDPREPKAFHRAIMMRD</sequence>
<keyword evidence="1" id="KW-0732">Signal</keyword>
<reference evidence="2 3" key="1">
    <citation type="submission" date="2020-07" db="EMBL/GenBank/DDBJ databases">
        <authorList>
            <person name="Li M."/>
        </authorList>
    </citation>
    <scope>NUCLEOTIDE SEQUENCE [LARGE SCALE GENOMIC DNA]</scope>
    <source>
        <strain evidence="2 3">DSM 23284</strain>
    </source>
</reference>